<gene>
    <name evidence="2" type="ORF">F0U60_05945</name>
</gene>
<evidence type="ECO:0000256" key="1">
    <source>
        <dbReference type="SAM" id="MobiDB-lite"/>
    </source>
</evidence>
<protein>
    <submittedName>
        <fullName evidence="2">Uncharacterized protein</fullName>
    </submittedName>
</protein>
<dbReference type="RefSeq" id="WP_395815172.1">
    <property type="nucleotide sequence ID" value="NZ_CP043494.1"/>
</dbReference>
<proteinExistence type="predicted"/>
<feature type="region of interest" description="Disordered" evidence="1">
    <location>
        <begin position="92"/>
        <end position="119"/>
    </location>
</feature>
<organism evidence="2 3">
    <name type="scientific">Archangium minus</name>
    <dbReference type="NCBI Taxonomy" id="83450"/>
    <lineage>
        <taxon>Bacteria</taxon>
        <taxon>Pseudomonadati</taxon>
        <taxon>Myxococcota</taxon>
        <taxon>Myxococcia</taxon>
        <taxon>Myxococcales</taxon>
        <taxon>Cystobacterineae</taxon>
        <taxon>Archangiaceae</taxon>
        <taxon>Archangium</taxon>
    </lineage>
</organism>
<reference evidence="2 3" key="1">
    <citation type="submission" date="2019-08" db="EMBL/GenBank/DDBJ databases">
        <title>Archangium and Cystobacter genomes.</title>
        <authorList>
            <person name="Chen I.-C.K."/>
            <person name="Wielgoss S."/>
        </authorList>
    </citation>
    <scope>NUCLEOTIDE SEQUENCE [LARGE SCALE GENOMIC DNA]</scope>
    <source>
        <strain evidence="2 3">Cbm 6</strain>
    </source>
</reference>
<evidence type="ECO:0000313" key="3">
    <source>
        <dbReference type="Proteomes" id="UP001611383"/>
    </source>
</evidence>
<accession>A0ABY9WIS2</accession>
<name>A0ABY9WIS2_9BACT</name>
<keyword evidence="3" id="KW-1185">Reference proteome</keyword>
<dbReference type="Proteomes" id="UP001611383">
    <property type="component" value="Chromosome"/>
</dbReference>
<evidence type="ECO:0000313" key="2">
    <source>
        <dbReference type="EMBL" id="WNG43689.1"/>
    </source>
</evidence>
<dbReference type="EMBL" id="CP043494">
    <property type="protein sequence ID" value="WNG43689.1"/>
    <property type="molecule type" value="Genomic_DNA"/>
</dbReference>
<sequence>MSRSRSKQMEFVRHFEGAQVLDGLLQLAGTSHDSLTVLAHMRQAHAEGRSSQEVIPDLFEQEPRFESPELARRLFQNLLGLWDLVEEGKSVRLEDGPRPPRPKKQKVEPPKPFAPGEPDTAFVEGAWRYLEDDEKARTRLHDAFENKQDALLGALDDAGLTDEGYGVARHLLFELHAMLELGWPQGLASVAPRAMEDPGTEAPPVPTALAAYADEALFEAEQDEEHPLTPEELAKVRTLVKRGMTALWSARKGK</sequence>